<proteinExistence type="predicted"/>
<keyword evidence="2" id="KW-1185">Reference proteome</keyword>
<dbReference type="AlphaFoldDB" id="A0AAD4G5D9"/>
<dbReference type="EMBL" id="WHUW01000419">
    <property type="protein sequence ID" value="KAF8414829.1"/>
    <property type="molecule type" value="Genomic_DNA"/>
</dbReference>
<sequence length="74" mass="8479">MRSGTLRWAAPEHLSLNEEETKDIIKSDIYSFRNLALLVVCTHRTAFPQIMYNSDPLLFLSGTIWEIPMVRGPS</sequence>
<evidence type="ECO:0000313" key="1">
    <source>
        <dbReference type="EMBL" id="KAF8414829.1"/>
    </source>
</evidence>
<reference evidence="1" key="1">
    <citation type="submission" date="2019-10" db="EMBL/GenBank/DDBJ databases">
        <authorList>
            <consortium name="DOE Joint Genome Institute"/>
            <person name="Kuo A."/>
            <person name="Miyauchi S."/>
            <person name="Kiss E."/>
            <person name="Drula E."/>
            <person name="Kohler A."/>
            <person name="Sanchez-Garcia M."/>
            <person name="Andreopoulos B."/>
            <person name="Barry K.W."/>
            <person name="Bonito G."/>
            <person name="Buee M."/>
            <person name="Carver A."/>
            <person name="Chen C."/>
            <person name="Cichocki N."/>
            <person name="Clum A."/>
            <person name="Culley D."/>
            <person name="Crous P.W."/>
            <person name="Fauchery L."/>
            <person name="Girlanda M."/>
            <person name="Hayes R."/>
            <person name="Keri Z."/>
            <person name="LaButti K."/>
            <person name="Lipzen A."/>
            <person name="Lombard V."/>
            <person name="Magnuson J."/>
            <person name="Maillard F."/>
            <person name="Morin E."/>
            <person name="Murat C."/>
            <person name="Nolan M."/>
            <person name="Ohm R."/>
            <person name="Pangilinan J."/>
            <person name="Pereira M."/>
            <person name="Perotto S."/>
            <person name="Peter M."/>
            <person name="Riley R."/>
            <person name="Sitrit Y."/>
            <person name="Stielow B."/>
            <person name="Szollosi G."/>
            <person name="Zifcakova L."/>
            <person name="Stursova M."/>
            <person name="Spatafora J.W."/>
            <person name="Tedersoo L."/>
            <person name="Vaario L.-M."/>
            <person name="Yamada A."/>
            <person name="Yan M."/>
            <person name="Wang P."/>
            <person name="Xu J."/>
            <person name="Bruns T."/>
            <person name="Baldrian P."/>
            <person name="Vilgalys R."/>
            <person name="Henrissat B."/>
            <person name="Grigoriev I.V."/>
            <person name="Hibbett D."/>
            <person name="Nagy L.G."/>
            <person name="Martin F.M."/>
        </authorList>
    </citation>
    <scope>NUCLEOTIDE SEQUENCE</scope>
    <source>
        <strain evidence="1">BED1</strain>
    </source>
</reference>
<evidence type="ECO:0000313" key="2">
    <source>
        <dbReference type="Proteomes" id="UP001194468"/>
    </source>
</evidence>
<accession>A0AAD4G5D9</accession>
<reference evidence="1" key="2">
    <citation type="journal article" date="2020" name="Nat. Commun.">
        <title>Large-scale genome sequencing of mycorrhizal fungi provides insights into the early evolution of symbiotic traits.</title>
        <authorList>
            <person name="Miyauchi S."/>
            <person name="Kiss E."/>
            <person name="Kuo A."/>
            <person name="Drula E."/>
            <person name="Kohler A."/>
            <person name="Sanchez-Garcia M."/>
            <person name="Morin E."/>
            <person name="Andreopoulos B."/>
            <person name="Barry K.W."/>
            <person name="Bonito G."/>
            <person name="Buee M."/>
            <person name="Carver A."/>
            <person name="Chen C."/>
            <person name="Cichocki N."/>
            <person name="Clum A."/>
            <person name="Culley D."/>
            <person name="Crous P.W."/>
            <person name="Fauchery L."/>
            <person name="Girlanda M."/>
            <person name="Hayes R.D."/>
            <person name="Keri Z."/>
            <person name="LaButti K."/>
            <person name="Lipzen A."/>
            <person name="Lombard V."/>
            <person name="Magnuson J."/>
            <person name="Maillard F."/>
            <person name="Murat C."/>
            <person name="Nolan M."/>
            <person name="Ohm R.A."/>
            <person name="Pangilinan J."/>
            <person name="Pereira M.F."/>
            <person name="Perotto S."/>
            <person name="Peter M."/>
            <person name="Pfister S."/>
            <person name="Riley R."/>
            <person name="Sitrit Y."/>
            <person name="Stielow J.B."/>
            <person name="Szollosi G."/>
            <person name="Zifcakova L."/>
            <person name="Stursova M."/>
            <person name="Spatafora J.W."/>
            <person name="Tedersoo L."/>
            <person name="Vaario L.M."/>
            <person name="Yamada A."/>
            <person name="Yan M."/>
            <person name="Wang P."/>
            <person name="Xu J."/>
            <person name="Bruns T."/>
            <person name="Baldrian P."/>
            <person name="Vilgalys R."/>
            <person name="Dunand C."/>
            <person name="Henrissat B."/>
            <person name="Grigoriev I.V."/>
            <person name="Hibbett D."/>
            <person name="Nagy L.G."/>
            <person name="Martin F.M."/>
        </authorList>
    </citation>
    <scope>NUCLEOTIDE SEQUENCE</scope>
    <source>
        <strain evidence="1">BED1</strain>
    </source>
</reference>
<comment type="caution">
    <text evidence="1">The sequence shown here is derived from an EMBL/GenBank/DDBJ whole genome shotgun (WGS) entry which is preliminary data.</text>
</comment>
<organism evidence="1 2">
    <name type="scientific">Boletus edulis BED1</name>
    <dbReference type="NCBI Taxonomy" id="1328754"/>
    <lineage>
        <taxon>Eukaryota</taxon>
        <taxon>Fungi</taxon>
        <taxon>Dikarya</taxon>
        <taxon>Basidiomycota</taxon>
        <taxon>Agaricomycotina</taxon>
        <taxon>Agaricomycetes</taxon>
        <taxon>Agaricomycetidae</taxon>
        <taxon>Boletales</taxon>
        <taxon>Boletineae</taxon>
        <taxon>Boletaceae</taxon>
        <taxon>Boletoideae</taxon>
        <taxon>Boletus</taxon>
    </lineage>
</organism>
<name>A0AAD4G5D9_BOLED</name>
<dbReference type="Proteomes" id="UP001194468">
    <property type="component" value="Unassembled WGS sequence"/>
</dbReference>
<protein>
    <submittedName>
        <fullName evidence="1">Uncharacterized protein</fullName>
    </submittedName>
</protein>
<gene>
    <name evidence="1" type="ORF">L210DRAFT_2853658</name>
</gene>